<dbReference type="AlphaFoldDB" id="A0A0A2EMM6"/>
<evidence type="ECO:0000313" key="3">
    <source>
        <dbReference type="Proteomes" id="UP000030130"/>
    </source>
</evidence>
<accession>A0A0A2EMM6</accession>
<dbReference type="Proteomes" id="UP000030130">
    <property type="component" value="Unassembled WGS sequence"/>
</dbReference>
<dbReference type="EMBL" id="JRAI01000015">
    <property type="protein sequence ID" value="KGN87290.1"/>
    <property type="molecule type" value="Genomic_DNA"/>
</dbReference>
<evidence type="ECO:0000256" key="1">
    <source>
        <dbReference type="SAM" id="SignalP"/>
    </source>
</evidence>
<dbReference type="STRING" id="111105.HR09_03210"/>
<evidence type="ECO:0000313" key="2">
    <source>
        <dbReference type="EMBL" id="KGN87290.1"/>
    </source>
</evidence>
<feature type="signal peptide" evidence="1">
    <location>
        <begin position="1"/>
        <end position="19"/>
    </location>
</feature>
<name>A0A0A2EMM6_9PORP</name>
<keyword evidence="1" id="KW-0732">Signal</keyword>
<gene>
    <name evidence="2" type="ORF">HR08_02510</name>
</gene>
<protein>
    <recommendedName>
        <fullName evidence="4">Lipoprotein</fullName>
    </recommendedName>
</protein>
<organism evidence="2 3">
    <name type="scientific">Porphyromonas gulae</name>
    <dbReference type="NCBI Taxonomy" id="111105"/>
    <lineage>
        <taxon>Bacteria</taxon>
        <taxon>Pseudomonadati</taxon>
        <taxon>Bacteroidota</taxon>
        <taxon>Bacteroidia</taxon>
        <taxon>Bacteroidales</taxon>
        <taxon>Porphyromonadaceae</taxon>
        <taxon>Porphyromonas</taxon>
    </lineage>
</organism>
<proteinExistence type="predicted"/>
<feature type="chain" id="PRO_5001986977" description="Lipoprotein" evidence="1">
    <location>
        <begin position="20"/>
        <end position="114"/>
    </location>
</feature>
<evidence type="ECO:0008006" key="4">
    <source>
        <dbReference type="Google" id="ProtNLM"/>
    </source>
</evidence>
<reference evidence="2 3" key="1">
    <citation type="submission" date="2014-08" db="EMBL/GenBank/DDBJ databases">
        <title>Porphyromonas gulae strain:COT-052_OH1451 Genome sequencing.</title>
        <authorList>
            <person name="Wallis C."/>
            <person name="Deusch O."/>
            <person name="O'Flynn C."/>
            <person name="Davis I."/>
            <person name="Jospin G."/>
            <person name="Darling A.E."/>
            <person name="Coil D.A."/>
            <person name="Alexiev A."/>
            <person name="Horsfall A."/>
            <person name="Kirkwood N."/>
            <person name="Harris S."/>
            <person name="Eisen J.A."/>
        </authorList>
    </citation>
    <scope>NUCLEOTIDE SEQUENCE [LARGE SCALE GENOMIC DNA]</scope>
    <source>
        <strain evidence="3">COT-052 OH1451</strain>
    </source>
</reference>
<sequence>MIHSLIVLLVLVTSVAAFSSCGSVASASYGMQDESYLIVTASKQYLGETVFVSIDGDSAVQAVPIKEKHAVRKGKRIVVSPGKHTVVVTDRSGVRLYEKQIFVSTNNGKMIHLP</sequence>
<dbReference type="eggNOG" id="ENOG503089K">
    <property type="taxonomic scope" value="Bacteria"/>
</dbReference>
<comment type="caution">
    <text evidence="2">The sequence shown here is derived from an EMBL/GenBank/DDBJ whole genome shotgun (WGS) entry which is preliminary data.</text>
</comment>